<dbReference type="InterPro" id="IPR013246">
    <property type="entry name" value="SAGA_su_Sgf11"/>
</dbReference>
<feature type="compositionally biased region" description="Polar residues" evidence="11">
    <location>
        <begin position="133"/>
        <end position="149"/>
    </location>
</feature>
<dbReference type="EMBL" id="BQKY01000002">
    <property type="protein sequence ID" value="GJN88249.1"/>
    <property type="molecule type" value="Genomic_DNA"/>
</dbReference>
<evidence type="ECO:0000256" key="3">
    <source>
        <dbReference type="ARBA" id="ARBA00022771"/>
    </source>
</evidence>
<evidence type="ECO:0000256" key="8">
    <source>
        <dbReference type="ARBA" id="ARBA00023163"/>
    </source>
</evidence>
<feature type="compositionally biased region" description="Low complexity" evidence="11">
    <location>
        <begin position="255"/>
        <end position="275"/>
    </location>
</feature>
<evidence type="ECO:0000256" key="10">
    <source>
        <dbReference type="RuleBase" id="RU261113"/>
    </source>
</evidence>
<keyword evidence="4" id="KW-0862">Zinc</keyword>
<dbReference type="GO" id="GO:0006325">
    <property type="term" value="P:chromatin organization"/>
    <property type="evidence" value="ECO:0007669"/>
    <property type="project" value="UniProtKB-KW"/>
</dbReference>
<evidence type="ECO:0000256" key="4">
    <source>
        <dbReference type="ARBA" id="ARBA00022833"/>
    </source>
</evidence>
<feature type="compositionally biased region" description="Low complexity" evidence="11">
    <location>
        <begin position="230"/>
        <end position="247"/>
    </location>
</feature>
<dbReference type="Proteomes" id="UP001342314">
    <property type="component" value="Unassembled WGS sequence"/>
</dbReference>
<accession>A0AAV5GG63</accession>
<comment type="similarity">
    <text evidence="10">Belongs to the SGF11 family.</text>
</comment>
<keyword evidence="2" id="KW-0479">Metal-binding</keyword>
<dbReference type="PANTHER" id="PTHR47674:SF3">
    <property type="entry name" value="SAGA-ASSOCIATED FACTOR 11"/>
    <property type="match status" value="1"/>
</dbReference>
<keyword evidence="3" id="KW-0863">Zinc-finger</keyword>
<feature type="region of interest" description="Disordered" evidence="11">
    <location>
        <begin position="116"/>
        <end position="309"/>
    </location>
</feature>
<comment type="caution">
    <text evidence="12">The sequence shown here is derived from an EMBL/GenBank/DDBJ whole genome shotgun (WGS) entry which is preliminary data.</text>
</comment>
<keyword evidence="7 10" id="KW-0010">Activator</keyword>
<feature type="compositionally biased region" description="Acidic residues" evidence="11">
    <location>
        <begin position="296"/>
        <end position="309"/>
    </location>
</feature>
<dbReference type="Pfam" id="PF08209">
    <property type="entry name" value="Sgf11"/>
    <property type="match status" value="1"/>
</dbReference>
<dbReference type="GO" id="GO:0070461">
    <property type="term" value="C:SAGA-type complex"/>
    <property type="evidence" value="ECO:0007669"/>
    <property type="project" value="UniProtKB-ARBA"/>
</dbReference>
<reference evidence="12 13" key="1">
    <citation type="submission" date="2021-12" db="EMBL/GenBank/DDBJ databases">
        <title>High titer production of polyol ester of fatty acids by Rhodotorula paludigena BS15 towards product separation-free biomass refinery.</title>
        <authorList>
            <person name="Mano J."/>
            <person name="Ono H."/>
            <person name="Tanaka T."/>
            <person name="Naito K."/>
            <person name="Sushida H."/>
            <person name="Ike M."/>
            <person name="Tokuyasu K."/>
            <person name="Kitaoka M."/>
        </authorList>
    </citation>
    <scope>NUCLEOTIDE SEQUENCE [LARGE SCALE GENOMIC DNA]</scope>
    <source>
        <strain evidence="12 13">BS15</strain>
    </source>
</reference>
<comment type="subcellular location">
    <subcellularLocation>
        <location evidence="1 10">Nucleus</location>
    </subcellularLocation>
</comment>
<evidence type="ECO:0000256" key="6">
    <source>
        <dbReference type="ARBA" id="ARBA00023015"/>
    </source>
</evidence>
<evidence type="ECO:0000256" key="2">
    <source>
        <dbReference type="ARBA" id="ARBA00022723"/>
    </source>
</evidence>
<name>A0AAV5GG63_9BASI</name>
<dbReference type="PANTHER" id="PTHR47674">
    <property type="entry name" value="SAGA-ASSOCIATED FACTOR 11"/>
    <property type="match status" value="1"/>
</dbReference>
<dbReference type="AlphaFoldDB" id="A0AAV5GG63"/>
<sequence>MPAVPPDAATTASIATSLTSEILHELVLDVAIEEHRLAGLRRSRAAAARAAGLNGLTDVHLGAPVVLNGAGAGPSPTKKDEGLFECLVCQRQIAAPRYASHLSGCMGLTGSRRGAERRAAAANGKASGANSRTGSVASSHGSDTDSGAKSNGIKRSATASPAGGQPKPKKPKPAPRYGLAAKSPGSKRPPHPLAHASTPPLQVPKQPTSQQQLHSDRPDSDSEDSDVEVQHAPAARPPLQAQQQPGQKVPRRADGSVAGAANGAGAASSPGGPQKAPRKAMPAGRKGVAAAIDSGSESDDVASDGSDSD</sequence>
<keyword evidence="5" id="KW-0156">Chromatin regulator</keyword>
<evidence type="ECO:0000313" key="13">
    <source>
        <dbReference type="Proteomes" id="UP001342314"/>
    </source>
</evidence>
<evidence type="ECO:0000256" key="7">
    <source>
        <dbReference type="ARBA" id="ARBA00023159"/>
    </source>
</evidence>
<protein>
    <recommendedName>
        <fullName evidence="10">SAGA-associated factor 11</fullName>
    </recommendedName>
</protein>
<feature type="compositionally biased region" description="Low complexity" evidence="11">
    <location>
        <begin position="120"/>
        <end position="132"/>
    </location>
</feature>
<evidence type="ECO:0000313" key="12">
    <source>
        <dbReference type="EMBL" id="GJN88249.1"/>
    </source>
</evidence>
<keyword evidence="9" id="KW-0539">Nucleus</keyword>
<evidence type="ECO:0000256" key="11">
    <source>
        <dbReference type="SAM" id="MobiDB-lite"/>
    </source>
</evidence>
<evidence type="ECO:0000256" key="5">
    <source>
        <dbReference type="ARBA" id="ARBA00022853"/>
    </source>
</evidence>
<organism evidence="12 13">
    <name type="scientific">Rhodotorula paludigena</name>
    <dbReference type="NCBI Taxonomy" id="86838"/>
    <lineage>
        <taxon>Eukaryota</taxon>
        <taxon>Fungi</taxon>
        <taxon>Dikarya</taxon>
        <taxon>Basidiomycota</taxon>
        <taxon>Pucciniomycotina</taxon>
        <taxon>Microbotryomycetes</taxon>
        <taxon>Sporidiobolales</taxon>
        <taxon>Sporidiobolaceae</taxon>
        <taxon>Rhodotorula</taxon>
    </lineage>
</organism>
<dbReference type="Gene3D" id="3.30.160.60">
    <property type="entry name" value="Classic Zinc Finger"/>
    <property type="match status" value="1"/>
</dbReference>
<evidence type="ECO:0000256" key="1">
    <source>
        <dbReference type="ARBA" id="ARBA00004123"/>
    </source>
</evidence>
<dbReference type="GO" id="GO:0071819">
    <property type="term" value="C:DUBm complex"/>
    <property type="evidence" value="ECO:0007669"/>
    <property type="project" value="TreeGrafter"/>
</dbReference>
<keyword evidence="13" id="KW-1185">Reference proteome</keyword>
<proteinExistence type="inferred from homology"/>
<keyword evidence="8" id="KW-0804">Transcription</keyword>
<gene>
    <name evidence="12" type="ORF">Rhopal_001214-T1</name>
</gene>
<keyword evidence="6" id="KW-0805">Transcription regulation</keyword>
<evidence type="ECO:0000256" key="9">
    <source>
        <dbReference type="ARBA" id="ARBA00023242"/>
    </source>
</evidence>
<dbReference type="GO" id="GO:0008270">
    <property type="term" value="F:zinc ion binding"/>
    <property type="evidence" value="ECO:0007669"/>
    <property type="project" value="UniProtKB-KW"/>
</dbReference>